<keyword evidence="3" id="KW-1185">Reference proteome</keyword>
<evidence type="ECO:0000256" key="1">
    <source>
        <dbReference type="SAM" id="MobiDB-lite"/>
    </source>
</evidence>
<dbReference type="AlphaFoldDB" id="Q2GSI0"/>
<evidence type="ECO:0000313" key="2">
    <source>
        <dbReference type="EMBL" id="EAQ85060.1"/>
    </source>
</evidence>
<reference evidence="3" key="1">
    <citation type="journal article" date="2015" name="Genome Announc.">
        <title>Draft genome sequence of the cellulolytic fungus Chaetomium globosum.</title>
        <authorList>
            <person name="Cuomo C.A."/>
            <person name="Untereiner W.A."/>
            <person name="Ma L.-J."/>
            <person name="Grabherr M."/>
            <person name="Birren B.W."/>
        </authorList>
    </citation>
    <scope>NUCLEOTIDE SEQUENCE [LARGE SCALE GENOMIC DNA]</scope>
    <source>
        <strain evidence="3">ATCC 6205 / CBS 148.51 / DSM 1962 / NBRC 6347 / NRRL 1970</strain>
    </source>
</reference>
<dbReference type="GeneID" id="4395138"/>
<dbReference type="InParanoid" id="Q2GSI0"/>
<dbReference type="VEuPathDB" id="FungiDB:CHGG_09074"/>
<dbReference type="RefSeq" id="XP_001227001.1">
    <property type="nucleotide sequence ID" value="XM_001227000.1"/>
</dbReference>
<evidence type="ECO:0000313" key="3">
    <source>
        <dbReference type="Proteomes" id="UP000001056"/>
    </source>
</evidence>
<protein>
    <submittedName>
        <fullName evidence="2">Uncharacterized protein</fullName>
    </submittedName>
</protein>
<feature type="region of interest" description="Disordered" evidence="1">
    <location>
        <begin position="1"/>
        <end position="45"/>
    </location>
</feature>
<gene>
    <name evidence="2" type="ORF">CHGG_09074</name>
</gene>
<dbReference type="EMBL" id="CH408034">
    <property type="protein sequence ID" value="EAQ85060.1"/>
    <property type="molecule type" value="Genomic_DNA"/>
</dbReference>
<dbReference type="HOGENOM" id="CLU_1384008_0_0_1"/>
<organism evidence="2 3">
    <name type="scientific">Chaetomium globosum (strain ATCC 6205 / CBS 148.51 / DSM 1962 / NBRC 6347 / NRRL 1970)</name>
    <name type="common">Soil fungus</name>
    <dbReference type="NCBI Taxonomy" id="306901"/>
    <lineage>
        <taxon>Eukaryota</taxon>
        <taxon>Fungi</taxon>
        <taxon>Dikarya</taxon>
        <taxon>Ascomycota</taxon>
        <taxon>Pezizomycotina</taxon>
        <taxon>Sordariomycetes</taxon>
        <taxon>Sordariomycetidae</taxon>
        <taxon>Sordariales</taxon>
        <taxon>Chaetomiaceae</taxon>
        <taxon>Chaetomium</taxon>
    </lineage>
</organism>
<dbReference type="Proteomes" id="UP000001056">
    <property type="component" value="Unassembled WGS sequence"/>
</dbReference>
<accession>Q2GSI0</accession>
<name>Q2GSI0_CHAGB</name>
<proteinExistence type="predicted"/>
<sequence length="197" mass="21032">MMGRMQPGPPRPLEKRAKEPGCLGNMKDRVDNQANGSDHSAGVGGAIDSGTELGVIRTWKGAAAGRRNGFESRPLLLAPSLLVRCPRSVLVPVMRERRPLAGNQDVAMLRARNLIKSTQASLEEARACCPRMHPHHAVSSLRPHRSCNKTGQMGLGGLMRLALGDLGVCPAAVIGFVACSARCHDGSRECQSGRLDP</sequence>